<evidence type="ECO:0000313" key="2">
    <source>
        <dbReference type="Proteomes" id="UP000230273"/>
    </source>
</evidence>
<dbReference type="AlphaFoldDB" id="A0A2G9YXK0"/>
<dbReference type="EMBL" id="PCRP01000012">
    <property type="protein sequence ID" value="PIP23899.1"/>
    <property type="molecule type" value="Genomic_DNA"/>
</dbReference>
<dbReference type="Proteomes" id="UP000230273">
    <property type="component" value="Unassembled WGS sequence"/>
</dbReference>
<sequence length="86" mass="10140">MEAVKWFLLKLTQFLWATPRFTIKESQKRVTEEKFHFGGHADGVFIFLKPIVRLFTKMFRYVPNANGADIPFFHIYKADAECIGHF</sequence>
<accession>A0A2G9YXK0</accession>
<name>A0A2G9YXK0_9BACT</name>
<protein>
    <submittedName>
        <fullName evidence="1">Uncharacterized protein</fullName>
    </submittedName>
</protein>
<organism evidence="1 2">
    <name type="scientific">Candidatus Nealsonbacteria bacterium CG23_combo_of_CG06-09_8_20_14_all_38_19</name>
    <dbReference type="NCBI Taxonomy" id="1974721"/>
    <lineage>
        <taxon>Bacteria</taxon>
        <taxon>Candidatus Nealsoniibacteriota</taxon>
    </lineage>
</organism>
<gene>
    <name evidence="1" type="ORF">COX36_00760</name>
</gene>
<evidence type="ECO:0000313" key="1">
    <source>
        <dbReference type="EMBL" id="PIP23899.1"/>
    </source>
</evidence>
<comment type="caution">
    <text evidence="1">The sequence shown here is derived from an EMBL/GenBank/DDBJ whole genome shotgun (WGS) entry which is preliminary data.</text>
</comment>
<proteinExistence type="predicted"/>
<reference evidence="1 2" key="1">
    <citation type="submission" date="2017-09" db="EMBL/GenBank/DDBJ databases">
        <title>Depth-based differentiation of microbial function through sediment-hosted aquifers and enrichment of novel symbionts in the deep terrestrial subsurface.</title>
        <authorList>
            <person name="Probst A.J."/>
            <person name="Ladd B."/>
            <person name="Jarett J.K."/>
            <person name="Geller-Mcgrath D.E."/>
            <person name="Sieber C.M."/>
            <person name="Emerson J.B."/>
            <person name="Anantharaman K."/>
            <person name="Thomas B.C."/>
            <person name="Malmstrom R."/>
            <person name="Stieglmeier M."/>
            <person name="Klingl A."/>
            <person name="Woyke T."/>
            <person name="Ryan C.M."/>
            <person name="Banfield J.F."/>
        </authorList>
    </citation>
    <scope>NUCLEOTIDE SEQUENCE [LARGE SCALE GENOMIC DNA]</scope>
    <source>
        <strain evidence="1">CG23_combo_of_CG06-09_8_20_14_all_38_19</strain>
    </source>
</reference>